<dbReference type="Pfam" id="PF05133">
    <property type="entry name" value="SPP1_portal"/>
    <property type="match status" value="1"/>
</dbReference>
<proteinExistence type="predicted"/>
<reference evidence="1 2" key="1">
    <citation type="journal article" date="2019" name="Environ. Microbiol.">
        <title>An active ?-lactamase is a part of an orchestrated cell wall stress resistance network of Bacillus subtilis and related rhizosphere species.</title>
        <authorList>
            <person name="Bucher T."/>
            <person name="Keren-Paz A."/>
            <person name="Hausser J."/>
            <person name="Olender T."/>
            <person name="Cytryn E."/>
            <person name="Kolodkin-Gal I."/>
        </authorList>
    </citation>
    <scope>NUCLEOTIDE SEQUENCE [LARGE SCALE GENOMIC DNA]</scope>
    <source>
        <strain evidence="1 2">I32</strain>
    </source>
</reference>
<dbReference type="NCBIfam" id="TIGR01542">
    <property type="entry name" value="A118_put_portal"/>
    <property type="match status" value="1"/>
</dbReference>
<name>A0A9X9F7G5_BACCE</name>
<organism evidence="1 2">
    <name type="scientific">Bacillus cereus</name>
    <dbReference type="NCBI Taxonomy" id="1396"/>
    <lineage>
        <taxon>Bacteria</taxon>
        <taxon>Bacillati</taxon>
        <taxon>Bacillota</taxon>
        <taxon>Bacilli</taxon>
        <taxon>Bacillales</taxon>
        <taxon>Bacillaceae</taxon>
        <taxon>Bacillus</taxon>
        <taxon>Bacillus cereus group</taxon>
    </lineage>
</organism>
<sequence>MFNRLIASVKGVMVKMGLLKTLQDVKNHKKISANSKDYDRIAMWKNLYRGKYDDWHQLTYKHNGETVQREMLSMEMPKVTANYLAKLIFNEKAIIKLNNKAANEFVQNTLSDNGFYKNFKRYLEYCMAMGGTAMKVYSDGKRVKIAYAAADAFFPISSDSEHVDEAVFVSTFRKNGKYYTLFEWNEWIDNKYVITNELYRSDTSNDVGIKVDLAELFKDIVPRIEFPNVSRPFFVYLKPNIANNKDETSPLGLSVYANALNTLKFLDTTFDAYYQEIVLGKKRVMVPINMIKTSKSADGSTKQFFDTRDEVFHVYDSKNMDSEGNAVKDISIDIRAEAFISSLNAQLRIYAMQIGLSPGTFTFDEQGLKTATEVISEKSDTYQTKNDHSLLVEEALKELIISILEVGKLNGAYNGEIVDPSTISIDFDDSIAQDTDTTINRWTNAKNQGMVPTKIAIKRAFDITPEEAEEWYEMIQAEKKQSTTQNDMSGIFGAQE</sequence>
<dbReference type="PIRSF" id="PIRSF011911">
    <property type="entry name" value="A118_put_portal"/>
    <property type="match status" value="1"/>
</dbReference>
<dbReference type="Proteomes" id="UP000308444">
    <property type="component" value="Unassembled WGS sequence"/>
</dbReference>
<gene>
    <name evidence="1" type="ORF">FC695_07860</name>
</gene>
<dbReference type="InterPro" id="IPR006432">
    <property type="entry name" value="Phage_portal_A118-type"/>
</dbReference>
<comment type="caution">
    <text evidence="1">The sequence shown here is derived from an EMBL/GenBank/DDBJ whole genome shotgun (WGS) entry which is preliminary data.</text>
</comment>
<dbReference type="EMBL" id="SZOH01000432">
    <property type="protein sequence ID" value="TKJ05821.1"/>
    <property type="molecule type" value="Genomic_DNA"/>
</dbReference>
<evidence type="ECO:0000313" key="2">
    <source>
        <dbReference type="Proteomes" id="UP000308444"/>
    </source>
</evidence>
<accession>A0A9X9F7G5</accession>
<protein>
    <submittedName>
        <fullName evidence="1">Phage portal protein</fullName>
    </submittedName>
</protein>
<dbReference type="AlphaFoldDB" id="A0A9X9F7G5"/>
<evidence type="ECO:0000313" key="1">
    <source>
        <dbReference type="EMBL" id="TKJ05821.1"/>
    </source>
</evidence>
<dbReference type="InterPro" id="IPR021145">
    <property type="entry name" value="Portal_protein_SPP1_Gp6-like"/>
</dbReference>